<dbReference type="PANTHER" id="PTHR30346">
    <property type="entry name" value="TRANSCRIPTIONAL DUAL REGULATOR HCAR-RELATED"/>
    <property type="match status" value="1"/>
</dbReference>
<feature type="domain" description="HTH lysR-type" evidence="5">
    <location>
        <begin position="1"/>
        <end position="60"/>
    </location>
</feature>
<dbReference type="Pfam" id="PF00126">
    <property type="entry name" value="HTH_1"/>
    <property type="match status" value="1"/>
</dbReference>
<dbReference type="AlphaFoldDB" id="A0A239EPX9"/>
<dbReference type="OrthoDB" id="3176554at2"/>
<evidence type="ECO:0000256" key="1">
    <source>
        <dbReference type="ARBA" id="ARBA00009437"/>
    </source>
</evidence>
<name>A0A239EPX9_9ACTN</name>
<dbReference type="Gene3D" id="3.40.190.10">
    <property type="entry name" value="Periplasmic binding protein-like II"/>
    <property type="match status" value="2"/>
</dbReference>
<evidence type="ECO:0000256" key="3">
    <source>
        <dbReference type="ARBA" id="ARBA00023125"/>
    </source>
</evidence>
<keyword evidence="2" id="KW-0805">Transcription regulation</keyword>
<evidence type="ECO:0000313" key="7">
    <source>
        <dbReference type="Proteomes" id="UP000198386"/>
    </source>
</evidence>
<sequence>MDVHLRDLRYFLAVADELHFTRAAQRLFVSQPALSRQIQVLEQHVRAPLFARGPRGVSLTAAGRALVPYARSTVATWDEAQSAVAEAVATDSRTIRVGMSIGVGRGLIPAAVEVFEQRHPGFTVEFQQTSFDDRTAGLTSGATDLAFCWLPLPEDSGLRHRVLLSEERHLALPVSHPLTARSELTMADLYDEPFLALPESNGSLRDYWLAVDARHGHPVRIGAVVHGPEEAVEALGRGLGVALISAGNAEIYRRPEYVVRPVRGLPPGELAIAWRSGDPRPAVHDFVLACVEAARQVHPAADTSAREAGTPTAAAG</sequence>
<dbReference type="EMBL" id="FZOH01000004">
    <property type="protein sequence ID" value="SNS45982.1"/>
    <property type="molecule type" value="Genomic_DNA"/>
</dbReference>
<keyword evidence="4" id="KW-0804">Transcription</keyword>
<dbReference type="Proteomes" id="UP000198386">
    <property type="component" value="Unassembled WGS sequence"/>
</dbReference>
<evidence type="ECO:0000259" key="5">
    <source>
        <dbReference type="PROSITE" id="PS50931"/>
    </source>
</evidence>
<dbReference type="GO" id="GO:0003677">
    <property type="term" value="F:DNA binding"/>
    <property type="evidence" value="ECO:0007669"/>
    <property type="project" value="UniProtKB-KW"/>
</dbReference>
<organism evidence="6 7">
    <name type="scientific">Geodermatophilus saharensis</name>
    <dbReference type="NCBI Taxonomy" id="1137994"/>
    <lineage>
        <taxon>Bacteria</taxon>
        <taxon>Bacillati</taxon>
        <taxon>Actinomycetota</taxon>
        <taxon>Actinomycetes</taxon>
        <taxon>Geodermatophilales</taxon>
        <taxon>Geodermatophilaceae</taxon>
        <taxon>Geodermatophilus</taxon>
    </lineage>
</organism>
<comment type="similarity">
    <text evidence="1">Belongs to the LysR transcriptional regulatory family.</text>
</comment>
<proteinExistence type="inferred from homology"/>
<dbReference type="PRINTS" id="PR00039">
    <property type="entry name" value="HTHLYSR"/>
</dbReference>
<dbReference type="GO" id="GO:0003700">
    <property type="term" value="F:DNA-binding transcription factor activity"/>
    <property type="evidence" value="ECO:0007669"/>
    <property type="project" value="InterPro"/>
</dbReference>
<dbReference type="Gene3D" id="1.10.10.10">
    <property type="entry name" value="Winged helix-like DNA-binding domain superfamily/Winged helix DNA-binding domain"/>
    <property type="match status" value="1"/>
</dbReference>
<dbReference type="Pfam" id="PF03466">
    <property type="entry name" value="LysR_substrate"/>
    <property type="match status" value="1"/>
</dbReference>
<dbReference type="RefSeq" id="WP_089404348.1">
    <property type="nucleotide sequence ID" value="NZ_FZOH01000004.1"/>
</dbReference>
<dbReference type="FunFam" id="1.10.10.10:FF:000001">
    <property type="entry name" value="LysR family transcriptional regulator"/>
    <property type="match status" value="1"/>
</dbReference>
<dbReference type="InterPro" id="IPR036390">
    <property type="entry name" value="WH_DNA-bd_sf"/>
</dbReference>
<dbReference type="GO" id="GO:0032993">
    <property type="term" value="C:protein-DNA complex"/>
    <property type="evidence" value="ECO:0007669"/>
    <property type="project" value="TreeGrafter"/>
</dbReference>
<dbReference type="PANTHER" id="PTHR30346:SF0">
    <property type="entry name" value="HCA OPERON TRANSCRIPTIONAL ACTIVATOR HCAR"/>
    <property type="match status" value="1"/>
</dbReference>
<dbReference type="InterPro" id="IPR036388">
    <property type="entry name" value="WH-like_DNA-bd_sf"/>
</dbReference>
<evidence type="ECO:0000256" key="4">
    <source>
        <dbReference type="ARBA" id="ARBA00023163"/>
    </source>
</evidence>
<dbReference type="CDD" id="cd08414">
    <property type="entry name" value="PBP2_LTTR_aromatics_like"/>
    <property type="match status" value="1"/>
</dbReference>
<protein>
    <submittedName>
        <fullName evidence="6">Transcriptional regulator, LysR family</fullName>
    </submittedName>
</protein>
<keyword evidence="7" id="KW-1185">Reference proteome</keyword>
<keyword evidence="3" id="KW-0238">DNA-binding</keyword>
<reference evidence="7" key="1">
    <citation type="submission" date="2017-06" db="EMBL/GenBank/DDBJ databases">
        <authorList>
            <person name="Varghese N."/>
            <person name="Submissions S."/>
        </authorList>
    </citation>
    <scope>NUCLEOTIDE SEQUENCE [LARGE SCALE GENOMIC DNA]</scope>
    <source>
        <strain evidence="7">DSM 45423</strain>
    </source>
</reference>
<gene>
    <name evidence="6" type="ORF">SAMN04488107_2655</name>
</gene>
<dbReference type="InterPro" id="IPR005119">
    <property type="entry name" value="LysR_subst-bd"/>
</dbReference>
<dbReference type="PROSITE" id="PS50931">
    <property type="entry name" value="HTH_LYSR"/>
    <property type="match status" value="1"/>
</dbReference>
<dbReference type="SUPFAM" id="SSF46785">
    <property type="entry name" value="Winged helix' DNA-binding domain"/>
    <property type="match status" value="1"/>
</dbReference>
<accession>A0A239EPX9</accession>
<evidence type="ECO:0000256" key="2">
    <source>
        <dbReference type="ARBA" id="ARBA00023015"/>
    </source>
</evidence>
<evidence type="ECO:0000313" key="6">
    <source>
        <dbReference type="EMBL" id="SNS45982.1"/>
    </source>
</evidence>
<dbReference type="InterPro" id="IPR000847">
    <property type="entry name" value="LysR_HTH_N"/>
</dbReference>
<dbReference type="SUPFAM" id="SSF53850">
    <property type="entry name" value="Periplasmic binding protein-like II"/>
    <property type="match status" value="1"/>
</dbReference>